<feature type="transmembrane region" description="Helical" evidence="6">
    <location>
        <begin position="177"/>
        <end position="196"/>
    </location>
</feature>
<dbReference type="PANTHER" id="PTHR23502:SF132">
    <property type="entry name" value="POLYAMINE TRANSPORTER 2-RELATED"/>
    <property type="match status" value="1"/>
</dbReference>
<feature type="transmembrane region" description="Helical" evidence="6">
    <location>
        <begin position="355"/>
        <end position="376"/>
    </location>
</feature>
<dbReference type="RefSeq" id="WP_106515368.1">
    <property type="nucleotide sequence ID" value="NZ_PXYI01000009.1"/>
</dbReference>
<accession>A0A2P7QHC5</accession>
<dbReference type="InterPro" id="IPR011701">
    <property type="entry name" value="MFS"/>
</dbReference>
<protein>
    <submittedName>
        <fullName evidence="8">MFS transporter</fullName>
    </submittedName>
</protein>
<dbReference type="AlphaFoldDB" id="A0A2P7QHC5"/>
<proteinExistence type="predicted"/>
<reference evidence="8 9" key="1">
    <citation type="submission" date="2018-03" db="EMBL/GenBank/DDBJ databases">
        <title>The draft genome of Sphingosinicella sp. GL-C-18.</title>
        <authorList>
            <person name="Liu L."/>
            <person name="Li L."/>
            <person name="Liang L."/>
            <person name="Zhang X."/>
            <person name="Wang T."/>
        </authorList>
    </citation>
    <scope>NUCLEOTIDE SEQUENCE [LARGE SCALE GENOMIC DNA]</scope>
    <source>
        <strain evidence="8 9">GL-C-18</strain>
    </source>
</reference>
<feature type="transmembrane region" description="Helical" evidence="6">
    <location>
        <begin position="260"/>
        <end position="278"/>
    </location>
</feature>
<feature type="transmembrane region" description="Helical" evidence="6">
    <location>
        <begin position="21"/>
        <end position="40"/>
    </location>
</feature>
<feature type="domain" description="Major facilitator superfamily (MFS) profile" evidence="7">
    <location>
        <begin position="18"/>
        <end position="406"/>
    </location>
</feature>
<keyword evidence="3 6" id="KW-0812">Transmembrane</keyword>
<feature type="transmembrane region" description="Helical" evidence="6">
    <location>
        <begin position="88"/>
        <end position="107"/>
    </location>
</feature>
<dbReference type="PROSITE" id="PS50850">
    <property type="entry name" value="MFS"/>
    <property type="match status" value="1"/>
</dbReference>
<feature type="transmembrane region" description="Helical" evidence="6">
    <location>
        <begin position="230"/>
        <end position="248"/>
    </location>
</feature>
<gene>
    <name evidence="8" type="ORF">C7I55_22950</name>
</gene>
<evidence type="ECO:0000313" key="8">
    <source>
        <dbReference type="EMBL" id="PSJ37377.1"/>
    </source>
</evidence>
<dbReference type="GO" id="GO:0022857">
    <property type="term" value="F:transmembrane transporter activity"/>
    <property type="evidence" value="ECO:0007669"/>
    <property type="project" value="InterPro"/>
</dbReference>
<keyword evidence="5 6" id="KW-0472">Membrane</keyword>
<comment type="caution">
    <text evidence="8">The sequence shown here is derived from an EMBL/GenBank/DDBJ whole genome shotgun (WGS) entry which is preliminary data.</text>
</comment>
<evidence type="ECO:0000256" key="1">
    <source>
        <dbReference type="ARBA" id="ARBA00004141"/>
    </source>
</evidence>
<evidence type="ECO:0000256" key="6">
    <source>
        <dbReference type="SAM" id="Phobius"/>
    </source>
</evidence>
<feature type="transmembrane region" description="Helical" evidence="6">
    <location>
        <begin position="319"/>
        <end position="343"/>
    </location>
</feature>
<dbReference type="PANTHER" id="PTHR23502">
    <property type="entry name" value="MAJOR FACILITATOR SUPERFAMILY"/>
    <property type="match status" value="1"/>
</dbReference>
<dbReference type="InterPro" id="IPR020846">
    <property type="entry name" value="MFS_dom"/>
</dbReference>
<organism evidence="8 9">
    <name type="scientific">Allosphingosinicella deserti</name>
    <dbReference type="NCBI Taxonomy" id="2116704"/>
    <lineage>
        <taxon>Bacteria</taxon>
        <taxon>Pseudomonadati</taxon>
        <taxon>Pseudomonadota</taxon>
        <taxon>Alphaproteobacteria</taxon>
        <taxon>Sphingomonadales</taxon>
        <taxon>Sphingomonadaceae</taxon>
        <taxon>Allosphingosinicella</taxon>
    </lineage>
</organism>
<dbReference type="Gene3D" id="1.20.1720.10">
    <property type="entry name" value="Multidrug resistance protein D"/>
    <property type="match status" value="1"/>
</dbReference>
<name>A0A2P7QHC5_9SPHN</name>
<dbReference type="OrthoDB" id="9800416at2"/>
<keyword evidence="9" id="KW-1185">Reference proteome</keyword>
<evidence type="ECO:0000256" key="2">
    <source>
        <dbReference type="ARBA" id="ARBA00022448"/>
    </source>
</evidence>
<dbReference type="EMBL" id="PXYI01000009">
    <property type="protein sequence ID" value="PSJ37377.1"/>
    <property type="molecule type" value="Genomic_DNA"/>
</dbReference>
<dbReference type="Pfam" id="PF07690">
    <property type="entry name" value="MFS_1"/>
    <property type="match status" value="1"/>
</dbReference>
<dbReference type="InterPro" id="IPR036259">
    <property type="entry name" value="MFS_trans_sf"/>
</dbReference>
<evidence type="ECO:0000313" key="9">
    <source>
        <dbReference type="Proteomes" id="UP000241167"/>
    </source>
</evidence>
<dbReference type="SUPFAM" id="SSF103473">
    <property type="entry name" value="MFS general substrate transporter"/>
    <property type="match status" value="1"/>
</dbReference>
<feature type="transmembrane region" description="Helical" evidence="6">
    <location>
        <begin position="290"/>
        <end position="313"/>
    </location>
</feature>
<feature type="transmembrane region" description="Helical" evidence="6">
    <location>
        <begin position="113"/>
        <end position="134"/>
    </location>
</feature>
<comment type="subcellular location">
    <subcellularLocation>
        <location evidence="1">Membrane</location>
        <topology evidence="1">Multi-pass membrane protein</topology>
    </subcellularLocation>
</comment>
<dbReference type="CDD" id="cd17320">
    <property type="entry name" value="MFS_MdfA_MDR_like"/>
    <property type="match status" value="1"/>
</dbReference>
<keyword evidence="2" id="KW-0813">Transport</keyword>
<dbReference type="GO" id="GO:0005886">
    <property type="term" value="C:plasma membrane"/>
    <property type="evidence" value="ECO:0007669"/>
    <property type="project" value="TreeGrafter"/>
</dbReference>
<evidence type="ECO:0000256" key="5">
    <source>
        <dbReference type="ARBA" id="ARBA00023136"/>
    </source>
</evidence>
<sequence>MSPSTPQSASDAGSGPGMREFIALMAALMASNALAIDAMLPALPAIGDTLNVAEPNQRQLVITAFILGFGVAQLFWGPLADRYGRKHLLVGGLILYCLLGFVAGVASSFPLLLAARVLQGMAAAASRVLVVAIVRDRYHGPAMARVMSLSMIVFMIVPVLAPTFGQTVLAFGTWRHIFIGLGVYGAILAVWSAIRLPETLTADQRRPLSWALIGQATWTVLRNRQSIGNTIAQTLVLGALFSFINSVQQIVFDVFGAGDIMALVFAIIAGPMAISAYANSRLVMRLGSRLILLIALTFFTGVAAAHLGIVALFGESLWLFVALQAGTMIFFGLIGANAGALAMEPLGHIAGTASSVQGVITTVGGALIGFFIGQHFDGTTLPFLIGFTGCGFASLLVALWANHPPSGDTQDEAEIDIQEVENRPA</sequence>
<feature type="transmembrane region" description="Helical" evidence="6">
    <location>
        <begin position="382"/>
        <end position="401"/>
    </location>
</feature>
<feature type="transmembrane region" description="Helical" evidence="6">
    <location>
        <begin position="60"/>
        <end position="76"/>
    </location>
</feature>
<keyword evidence="4 6" id="KW-1133">Transmembrane helix</keyword>
<dbReference type="Proteomes" id="UP000241167">
    <property type="component" value="Unassembled WGS sequence"/>
</dbReference>
<evidence type="ECO:0000256" key="4">
    <source>
        <dbReference type="ARBA" id="ARBA00022989"/>
    </source>
</evidence>
<evidence type="ECO:0000259" key="7">
    <source>
        <dbReference type="PROSITE" id="PS50850"/>
    </source>
</evidence>
<dbReference type="GO" id="GO:1990961">
    <property type="term" value="P:xenobiotic detoxification by transmembrane export across the plasma membrane"/>
    <property type="evidence" value="ECO:0007669"/>
    <property type="project" value="TreeGrafter"/>
</dbReference>
<feature type="transmembrane region" description="Helical" evidence="6">
    <location>
        <begin position="146"/>
        <end position="165"/>
    </location>
</feature>
<evidence type="ECO:0000256" key="3">
    <source>
        <dbReference type="ARBA" id="ARBA00022692"/>
    </source>
</evidence>